<proteinExistence type="inferred from homology"/>
<evidence type="ECO:0000256" key="2">
    <source>
        <dbReference type="ARBA" id="ARBA00004723"/>
    </source>
</evidence>
<dbReference type="GO" id="GO:0046592">
    <property type="term" value="F:polyamine oxidase activity"/>
    <property type="evidence" value="ECO:0007669"/>
    <property type="project" value="TreeGrafter"/>
</dbReference>
<evidence type="ECO:0000259" key="6">
    <source>
        <dbReference type="Pfam" id="PF01593"/>
    </source>
</evidence>
<dbReference type="AlphaFoldDB" id="A0A8T2T8N8"/>
<feature type="binding site" evidence="5">
    <location>
        <position position="268"/>
    </location>
    <ligand>
        <name>FAD</name>
        <dbReference type="ChEBI" id="CHEBI:57692"/>
    </ligand>
</feature>
<dbReference type="GO" id="GO:0005777">
    <property type="term" value="C:peroxisome"/>
    <property type="evidence" value="ECO:0007669"/>
    <property type="project" value="TreeGrafter"/>
</dbReference>
<dbReference type="Pfam" id="PF01593">
    <property type="entry name" value="Amino_oxidase"/>
    <property type="match status" value="1"/>
</dbReference>
<dbReference type="InterPro" id="IPR036188">
    <property type="entry name" value="FAD/NAD-bd_sf"/>
</dbReference>
<dbReference type="PANTHER" id="PTHR10742">
    <property type="entry name" value="FLAVIN MONOAMINE OXIDASE"/>
    <property type="match status" value="1"/>
</dbReference>
<evidence type="ECO:0000256" key="1">
    <source>
        <dbReference type="ARBA" id="ARBA00001974"/>
    </source>
</evidence>
<sequence>MRHKLVVCYETFVGNSSLFISFFRRSSFPCCLPVEGFAAKFSTFRQESRPTVIVVGAGLAGLHAAHALQKFSCEVTVLESRGRLGGRVHTDSTDGFPVDMGASWLHGVCEENPLSSLIGQLGLPLYRTSGDDSILYDHDLESYALFDMDGQQVVPDTVVEVGETFRSLLQEAKNLREEYVDDMSVSQAFAIVLERRPDLRMEGLAHKVLQWYICRLEGWFAADADKFSLHCIDEEELLVGGHGLMINGYAPVISALADGLDIRLDHRVNRIVRESGTVQVHTEDGKVFKADAAVITVPLGVLKAKLINFEPNLPEWKESAIRDLEMGNENKIALFFDNVFWPNVEFLGVVAPTSYGCSYFLNLHKATGHPVLVYMPSGSLADDIEKLPDEVAASFAVHQLRRILPDAKEPVRFLVSHWGTDINSLGSYSYDAVGKPQDLYTRIRKPVENLFFAGEATSDNFPGTAHGAFATGLMAAEDCRRYFNENFSNLAPFQPVMAMLRPNLYLPLQISRM</sequence>
<evidence type="ECO:0000256" key="4">
    <source>
        <dbReference type="ARBA" id="ARBA00023002"/>
    </source>
</evidence>
<keyword evidence="4" id="KW-0560">Oxidoreductase</keyword>
<dbReference type="Gene3D" id="3.90.660.10">
    <property type="match status" value="1"/>
</dbReference>
<keyword evidence="8" id="KW-1185">Reference proteome</keyword>
<dbReference type="SUPFAM" id="SSF54373">
    <property type="entry name" value="FAD-linked reductases, C-terminal domain"/>
    <property type="match status" value="1"/>
</dbReference>
<dbReference type="InterPro" id="IPR050281">
    <property type="entry name" value="Flavin_monoamine_oxidase"/>
</dbReference>
<evidence type="ECO:0000313" key="7">
    <source>
        <dbReference type="EMBL" id="KAH7405557.1"/>
    </source>
</evidence>
<dbReference type="SUPFAM" id="SSF51905">
    <property type="entry name" value="FAD/NAD(P)-binding domain"/>
    <property type="match status" value="1"/>
</dbReference>
<comment type="similarity">
    <text evidence="3">Belongs to the flavin monoamine oxidase family.</text>
</comment>
<dbReference type="PRINTS" id="PR00757">
    <property type="entry name" value="AMINEOXDASEF"/>
</dbReference>
<evidence type="ECO:0000256" key="5">
    <source>
        <dbReference type="PIRSR" id="PIRSR601613-1"/>
    </source>
</evidence>
<dbReference type="GO" id="GO:0006598">
    <property type="term" value="P:polyamine catabolic process"/>
    <property type="evidence" value="ECO:0007669"/>
    <property type="project" value="TreeGrafter"/>
</dbReference>
<comment type="pathway">
    <text evidence="2">Amine and polyamine degradation; spermine degradation.</text>
</comment>
<dbReference type="Proteomes" id="UP000825935">
    <property type="component" value="Chromosome 15"/>
</dbReference>
<feature type="binding site" evidence="5">
    <location>
        <position position="374"/>
    </location>
    <ligand>
        <name>substrate</name>
    </ligand>
</feature>
<comment type="cofactor">
    <cofactor evidence="1">
        <name>FAD</name>
        <dbReference type="ChEBI" id="CHEBI:57692"/>
    </cofactor>
</comment>
<evidence type="ECO:0000256" key="3">
    <source>
        <dbReference type="ARBA" id="ARBA00005995"/>
    </source>
</evidence>
<protein>
    <recommendedName>
        <fullName evidence="6">Amine oxidase domain-containing protein</fullName>
    </recommendedName>
</protein>
<gene>
    <name evidence="7" type="ORF">KP509_15G075900</name>
</gene>
<dbReference type="InterPro" id="IPR002937">
    <property type="entry name" value="Amino_oxidase"/>
</dbReference>
<reference evidence="7" key="1">
    <citation type="submission" date="2021-08" db="EMBL/GenBank/DDBJ databases">
        <title>WGS assembly of Ceratopteris richardii.</title>
        <authorList>
            <person name="Marchant D.B."/>
            <person name="Chen G."/>
            <person name="Jenkins J."/>
            <person name="Shu S."/>
            <person name="Leebens-Mack J."/>
            <person name="Grimwood J."/>
            <person name="Schmutz J."/>
            <person name="Soltis P."/>
            <person name="Soltis D."/>
            <person name="Chen Z.-H."/>
        </authorList>
    </citation>
    <scope>NUCLEOTIDE SEQUENCE</scope>
    <source>
        <strain evidence="7">Whitten #5841</strain>
        <tissue evidence="7">Leaf</tissue>
    </source>
</reference>
<feature type="domain" description="Amine oxidase" evidence="6">
    <location>
        <begin position="59"/>
        <end position="479"/>
    </location>
</feature>
<accession>A0A8T2T8N8</accession>
<dbReference type="OMA" id="RAVVKCC"/>
<dbReference type="OrthoDB" id="5046242at2759"/>
<evidence type="ECO:0000313" key="8">
    <source>
        <dbReference type="Proteomes" id="UP000825935"/>
    </source>
</evidence>
<dbReference type="EMBL" id="CM035420">
    <property type="protein sequence ID" value="KAH7405557.1"/>
    <property type="molecule type" value="Genomic_DNA"/>
</dbReference>
<organism evidence="7 8">
    <name type="scientific">Ceratopteris richardii</name>
    <name type="common">Triangle waterfern</name>
    <dbReference type="NCBI Taxonomy" id="49495"/>
    <lineage>
        <taxon>Eukaryota</taxon>
        <taxon>Viridiplantae</taxon>
        <taxon>Streptophyta</taxon>
        <taxon>Embryophyta</taxon>
        <taxon>Tracheophyta</taxon>
        <taxon>Polypodiopsida</taxon>
        <taxon>Polypodiidae</taxon>
        <taxon>Polypodiales</taxon>
        <taxon>Pteridineae</taxon>
        <taxon>Pteridaceae</taxon>
        <taxon>Parkerioideae</taxon>
        <taxon>Ceratopteris</taxon>
    </lineage>
</organism>
<name>A0A8T2T8N8_CERRI</name>
<dbReference type="PANTHER" id="PTHR10742:SF386">
    <property type="entry name" value="LYSINE-SPECIFIC HISTONE DEMETHYLASE 1A"/>
    <property type="match status" value="1"/>
</dbReference>
<dbReference type="Gene3D" id="3.50.50.60">
    <property type="entry name" value="FAD/NAD(P)-binding domain"/>
    <property type="match status" value="1"/>
</dbReference>
<dbReference type="InterPro" id="IPR001613">
    <property type="entry name" value="Flavin_amine_oxidase"/>
</dbReference>
<comment type="caution">
    <text evidence="7">The sequence shown here is derived from an EMBL/GenBank/DDBJ whole genome shotgun (WGS) entry which is preliminary data.</text>
</comment>